<dbReference type="PANTHER" id="PTHR44591">
    <property type="entry name" value="STRESS RESPONSE REGULATOR PROTEIN 1"/>
    <property type="match status" value="1"/>
</dbReference>
<sequence length="135" mass="14960">MSGKLILLIDHEASVRAILQVCLSRLGGWNVLSASSLSQGLEVLMLKEALLIRRPDAILLDMPMLATDGLGVIQEFRNHPLIQPIPIVLITAKACWFSDQQLKQMRIVGAIAKPFNPIKLPKQIAEILNWDSQIS</sequence>
<name>A0A2N6K5A8_FISMU</name>
<dbReference type="Pfam" id="PF00072">
    <property type="entry name" value="Response_reg"/>
    <property type="match status" value="1"/>
</dbReference>
<dbReference type="Proteomes" id="UP000235036">
    <property type="component" value="Unassembled WGS sequence"/>
</dbReference>
<keyword evidence="5" id="KW-1185">Reference proteome</keyword>
<feature type="modified residue" description="4-aspartylphosphate" evidence="2">
    <location>
        <position position="61"/>
    </location>
</feature>
<evidence type="ECO:0000259" key="3">
    <source>
        <dbReference type="PROSITE" id="PS50110"/>
    </source>
</evidence>
<gene>
    <name evidence="4" type="ORF">CEN44_07940</name>
</gene>
<comment type="caution">
    <text evidence="4">The sequence shown here is derived from an EMBL/GenBank/DDBJ whole genome shotgun (WGS) entry which is preliminary data.</text>
</comment>
<dbReference type="SMART" id="SM00448">
    <property type="entry name" value="REC"/>
    <property type="match status" value="1"/>
</dbReference>
<organism evidence="4 5">
    <name type="scientific">Fischerella muscicola CCMEE 5323</name>
    <dbReference type="NCBI Taxonomy" id="2019572"/>
    <lineage>
        <taxon>Bacteria</taxon>
        <taxon>Bacillati</taxon>
        <taxon>Cyanobacteriota</taxon>
        <taxon>Cyanophyceae</taxon>
        <taxon>Nostocales</taxon>
        <taxon>Hapalosiphonaceae</taxon>
        <taxon>Fischerella</taxon>
    </lineage>
</organism>
<dbReference type="SUPFAM" id="SSF52172">
    <property type="entry name" value="CheY-like"/>
    <property type="match status" value="1"/>
</dbReference>
<dbReference type="InterPro" id="IPR011006">
    <property type="entry name" value="CheY-like_superfamily"/>
</dbReference>
<dbReference type="EMBL" id="NRQW01000159">
    <property type="protein sequence ID" value="PLZ91681.1"/>
    <property type="molecule type" value="Genomic_DNA"/>
</dbReference>
<feature type="domain" description="Response regulatory" evidence="3">
    <location>
        <begin position="5"/>
        <end position="128"/>
    </location>
</feature>
<reference evidence="4 5" key="1">
    <citation type="submission" date="2017-08" db="EMBL/GenBank/DDBJ databases">
        <title>Genomes of Fischerella (Mastigocladus) sp. strains.</title>
        <authorList>
            <person name="Miller S.R."/>
        </authorList>
    </citation>
    <scope>NUCLEOTIDE SEQUENCE [LARGE SCALE GENOMIC DNA]</scope>
    <source>
        <strain evidence="4 5">CCMEE 5323</strain>
    </source>
</reference>
<evidence type="ECO:0000256" key="2">
    <source>
        <dbReference type="PROSITE-ProRule" id="PRU00169"/>
    </source>
</evidence>
<dbReference type="Gene3D" id="3.40.50.2300">
    <property type="match status" value="1"/>
</dbReference>
<evidence type="ECO:0000256" key="1">
    <source>
        <dbReference type="ARBA" id="ARBA00022553"/>
    </source>
</evidence>
<evidence type="ECO:0000313" key="4">
    <source>
        <dbReference type="EMBL" id="PLZ91681.1"/>
    </source>
</evidence>
<protein>
    <submittedName>
        <fullName evidence="4">Response regulator</fullName>
    </submittedName>
</protein>
<dbReference type="InterPro" id="IPR050595">
    <property type="entry name" value="Bact_response_regulator"/>
</dbReference>
<dbReference type="PROSITE" id="PS50110">
    <property type="entry name" value="RESPONSE_REGULATORY"/>
    <property type="match status" value="1"/>
</dbReference>
<evidence type="ECO:0000313" key="5">
    <source>
        <dbReference type="Proteomes" id="UP000235036"/>
    </source>
</evidence>
<dbReference type="GO" id="GO:0000160">
    <property type="term" value="P:phosphorelay signal transduction system"/>
    <property type="evidence" value="ECO:0007669"/>
    <property type="project" value="InterPro"/>
</dbReference>
<keyword evidence="1 2" id="KW-0597">Phosphoprotein</keyword>
<dbReference type="RefSeq" id="WP_016869222.1">
    <property type="nucleotide sequence ID" value="NZ_CAWNVR010000242.1"/>
</dbReference>
<dbReference type="InterPro" id="IPR001789">
    <property type="entry name" value="Sig_transdc_resp-reg_receiver"/>
</dbReference>
<accession>A0A2N6K5A8</accession>
<proteinExistence type="predicted"/>
<dbReference type="AlphaFoldDB" id="A0A2N6K5A8"/>
<dbReference type="PANTHER" id="PTHR44591:SF22">
    <property type="entry name" value="CHEY SUBFAMILY"/>
    <property type="match status" value="1"/>
</dbReference>